<gene>
    <name evidence="1" type="ORF">QQF64_009529</name>
</gene>
<sequence length="137" mass="15130">MARYTGEEALQMVLDSDKEFTFSEKERNSDDERYGYILLLVALKNKSSNKIGKSATLQAARTFQHHISVPRPTATAAEGSTKLPLLTMQTITSQTFRLLSLNPFSFSATSSSRSGGYTVLPAFFLNVTNAIAYSYSN</sequence>
<organism evidence="1 2">
    <name type="scientific">Cirrhinus molitorella</name>
    <name type="common">mud carp</name>
    <dbReference type="NCBI Taxonomy" id="172907"/>
    <lineage>
        <taxon>Eukaryota</taxon>
        <taxon>Metazoa</taxon>
        <taxon>Chordata</taxon>
        <taxon>Craniata</taxon>
        <taxon>Vertebrata</taxon>
        <taxon>Euteleostomi</taxon>
        <taxon>Actinopterygii</taxon>
        <taxon>Neopterygii</taxon>
        <taxon>Teleostei</taxon>
        <taxon>Ostariophysi</taxon>
        <taxon>Cypriniformes</taxon>
        <taxon>Cyprinidae</taxon>
        <taxon>Labeoninae</taxon>
        <taxon>Labeonini</taxon>
        <taxon>Cirrhinus</taxon>
    </lineage>
</organism>
<dbReference type="EMBL" id="JAYMGO010000016">
    <property type="protein sequence ID" value="KAL1258952.1"/>
    <property type="molecule type" value="Genomic_DNA"/>
</dbReference>
<dbReference type="Proteomes" id="UP001558613">
    <property type="component" value="Unassembled WGS sequence"/>
</dbReference>
<keyword evidence="2" id="KW-1185">Reference proteome</keyword>
<reference evidence="1 2" key="1">
    <citation type="submission" date="2023-09" db="EMBL/GenBank/DDBJ databases">
        <authorList>
            <person name="Wang M."/>
        </authorList>
    </citation>
    <scope>NUCLEOTIDE SEQUENCE [LARGE SCALE GENOMIC DNA]</scope>
    <source>
        <strain evidence="1">GT-2023</strain>
        <tissue evidence="1">Liver</tissue>
    </source>
</reference>
<proteinExistence type="predicted"/>
<accession>A0ABR3M1D7</accession>
<evidence type="ECO:0000313" key="2">
    <source>
        <dbReference type="Proteomes" id="UP001558613"/>
    </source>
</evidence>
<evidence type="ECO:0000313" key="1">
    <source>
        <dbReference type="EMBL" id="KAL1258952.1"/>
    </source>
</evidence>
<protein>
    <submittedName>
        <fullName evidence="1">Uncharacterized protein</fullName>
    </submittedName>
</protein>
<comment type="caution">
    <text evidence="1">The sequence shown here is derived from an EMBL/GenBank/DDBJ whole genome shotgun (WGS) entry which is preliminary data.</text>
</comment>
<name>A0ABR3M1D7_9TELE</name>